<keyword evidence="3" id="KW-1185">Reference proteome</keyword>
<protein>
    <submittedName>
        <fullName evidence="2">Uncharacterized protein</fullName>
    </submittedName>
</protein>
<evidence type="ECO:0000313" key="2">
    <source>
        <dbReference type="EMBL" id="KAH6885754.1"/>
    </source>
</evidence>
<gene>
    <name evidence="2" type="ORF">B0T10DRAFT_491490</name>
</gene>
<feature type="compositionally biased region" description="Low complexity" evidence="1">
    <location>
        <begin position="64"/>
        <end position="113"/>
    </location>
</feature>
<name>A0A9P8VZL7_9HYPO</name>
<proteinExistence type="predicted"/>
<accession>A0A9P8VZL7</accession>
<dbReference type="Proteomes" id="UP000777438">
    <property type="component" value="Unassembled WGS sequence"/>
</dbReference>
<evidence type="ECO:0000313" key="3">
    <source>
        <dbReference type="Proteomes" id="UP000777438"/>
    </source>
</evidence>
<dbReference type="EMBL" id="JAGPYM010000017">
    <property type="protein sequence ID" value="KAH6885754.1"/>
    <property type="molecule type" value="Genomic_DNA"/>
</dbReference>
<sequence>MGVNSLQVQIQTQARMYYQKAIQSIAAKHGGVDHIPPEIMEKVKQSSVAQATQNLQNSFAQRRAQAQMMQQQAQHQAQQQQQQQQQLQLQMQQQQMQQQQMQGMNGMMGHQGM</sequence>
<organism evidence="2 3">
    <name type="scientific">Thelonectria olida</name>
    <dbReference type="NCBI Taxonomy" id="1576542"/>
    <lineage>
        <taxon>Eukaryota</taxon>
        <taxon>Fungi</taxon>
        <taxon>Dikarya</taxon>
        <taxon>Ascomycota</taxon>
        <taxon>Pezizomycotina</taxon>
        <taxon>Sordariomycetes</taxon>
        <taxon>Hypocreomycetidae</taxon>
        <taxon>Hypocreales</taxon>
        <taxon>Nectriaceae</taxon>
        <taxon>Thelonectria</taxon>
    </lineage>
</organism>
<feature type="region of interest" description="Disordered" evidence="1">
    <location>
        <begin position="62"/>
        <end position="113"/>
    </location>
</feature>
<reference evidence="2 3" key="1">
    <citation type="journal article" date="2021" name="Nat. Commun.">
        <title>Genetic determinants of endophytism in the Arabidopsis root mycobiome.</title>
        <authorList>
            <person name="Mesny F."/>
            <person name="Miyauchi S."/>
            <person name="Thiergart T."/>
            <person name="Pickel B."/>
            <person name="Atanasova L."/>
            <person name="Karlsson M."/>
            <person name="Huettel B."/>
            <person name="Barry K.W."/>
            <person name="Haridas S."/>
            <person name="Chen C."/>
            <person name="Bauer D."/>
            <person name="Andreopoulos W."/>
            <person name="Pangilinan J."/>
            <person name="LaButti K."/>
            <person name="Riley R."/>
            <person name="Lipzen A."/>
            <person name="Clum A."/>
            <person name="Drula E."/>
            <person name="Henrissat B."/>
            <person name="Kohler A."/>
            <person name="Grigoriev I.V."/>
            <person name="Martin F.M."/>
            <person name="Hacquard S."/>
        </authorList>
    </citation>
    <scope>NUCLEOTIDE SEQUENCE [LARGE SCALE GENOMIC DNA]</scope>
    <source>
        <strain evidence="2 3">MPI-CAGE-CH-0241</strain>
    </source>
</reference>
<comment type="caution">
    <text evidence="2">The sequence shown here is derived from an EMBL/GenBank/DDBJ whole genome shotgun (WGS) entry which is preliminary data.</text>
</comment>
<evidence type="ECO:0000256" key="1">
    <source>
        <dbReference type="SAM" id="MobiDB-lite"/>
    </source>
</evidence>
<dbReference type="AlphaFoldDB" id="A0A9P8VZL7"/>